<keyword evidence="3" id="KW-1185">Reference proteome</keyword>
<organism evidence="2 3">
    <name type="scientific">Brassica oleracea var. oleracea</name>
    <dbReference type="NCBI Taxonomy" id="109376"/>
    <lineage>
        <taxon>Eukaryota</taxon>
        <taxon>Viridiplantae</taxon>
        <taxon>Streptophyta</taxon>
        <taxon>Embryophyta</taxon>
        <taxon>Tracheophyta</taxon>
        <taxon>Spermatophyta</taxon>
        <taxon>Magnoliopsida</taxon>
        <taxon>eudicotyledons</taxon>
        <taxon>Gunneridae</taxon>
        <taxon>Pentapetalae</taxon>
        <taxon>rosids</taxon>
        <taxon>malvids</taxon>
        <taxon>Brassicales</taxon>
        <taxon>Brassicaceae</taxon>
        <taxon>Brassiceae</taxon>
        <taxon>Brassica</taxon>
    </lineage>
</organism>
<name>A0A0D3AEC5_BRAOL</name>
<evidence type="ECO:0000313" key="2">
    <source>
        <dbReference type="EnsemblPlants" id="Bo1g139610.1"/>
    </source>
</evidence>
<dbReference type="EnsemblPlants" id="Bo1g139610.1">
    <property type="protein sequence ID" value="Bo1g139610.1"/>
    <property type="gene ID" value="Bo1g139610"/>
</dbReference>
<dbReference type="AlphaFoldDB" id="A0A0D3AEC5"/>
<feature type="signal peptide" evidence="1">
    <location>
        <begin position="1"/>
        <end position="22"/>
    </location>
</feature>
<feature type="chain" id="PRO_5002272157" evidence="1">
    <location>
        <begin position="23"/>
        <end position="120"/>
    </location>
</feature>
<proteinExistence type="predicted"/>
<evidence type="ECO:0000313" key="3">
    <source>
        <dbReference type="Proteomes" id="UP000032141"/>
    </source>
</evidence>
<reference evidence="2 3" key="1">
    <citation type="journal article" date="2014" name="Genome Biol.">
        <title>Transcriptome and methylome profiling reveals relics of genome dominance in the mesopolyploid Brassica oleracea.</title>
        <authorList>
            <person name="Parkin I.A."/>
            <person name="Koh C."/>
            <person name="Tang H."/>
            <person name="Robinson S.J."/>
            <person name="Kagale S."/>
            <person name="Clarke W.E."/>
            <person name="Town C.D."/>
            <person name="Nixon J."/>
            <person name="Krishnakumar V."/>
            <person name="Bidwell S.L."/>
            <person name="Denoeud F."/>
            <person name="Belcram H."/>
            <person name="Links M.G."/>
            <person name="Just J."/>
            <person name="Clarke C."/>
            <person name="Bender T."/>
            <person name="Huebert T."/>
            <person name="Mason A.S."/>
            <person name="Pires J.C."/>
            <person name="Barker G."/>
            <person name="Moore J."/>
            <person name="Walley P.G."/>
            <person name="Manoli S."/>
            <person name="Batley J."/>
            <person name="Edwards D."/>
            <person name="Nelson M.N."/>
            <person name="Wang X."/>
            <person name="Paterson A.H."/>
            <person name="King G."/>
            <person name="Bancroft I."/>
            <person name="Chalhoub B."/>
            <person name="Sharpe A.G."/>
        </authorList>
    </citation>
    <scope>NUCLEOTIDE SEQUENCE</scope>
    <source>
        <strain evidence="2 3">cv. TO1000</strain>
    </source>
</reference>
<dbReference type="Proteomes" id="UP000032141">
    <property type="component" value="Chromosome C1"/>
</dbReference>
<sequence length="120" mass="13484">MKLISLMCIAFVILLTSFPATAITFNTSFNPTDCLKNHDTCGPLAAVKGRRWRPECCKFWSGNGSQFRGSFPGSGQAAGRLHPGGYVLSPKVQYPLRDMDEQFGSGWRRTRKHDNWPSRF</sequence>
<dbReference type="Gramene" id="Bo1g139610.1">
    <property type="protein sequence ID" value="Bo1g139610.1"/>
    <property type="gene ID" value="Bo1g139610"/>
</dbReference>
<accession>A0A0D3AEC5</accession>
<keyword evidence="1" id="KW-0732">Signal</keyword>
<reference evidence="2" key="2">
    <citation type="submission" date="2015-03" db="UniProtKB">
        <authorList>
            <consortium name="EnsemblPlants"/>
        </authorList>
    </citation>
    <scope>IDENTIFICATION</scope>
</reference>
<protein>
    <submittedName>
        <fullName evidence="2">Uncharacterized protein</fullName>
    </submittedName>
</protein>
<dbReference type="HOGENOM" id="CLU_2052884_0_0_1"/>
<evidence type="ECO:0000256" key="1">
    <source>
        <dbReference type="SAM" id="SignalP"/>
    </source>
</evidence>